<gene>
    <name evidence="2" type="ORF">SAMN05660662_0922</name>
</gene>
<dbReference type="NCBIfam" id="TIGR02246">
    <property type="entry name" value="SgcJ/EcaC family oxidoreductase"/>
    <property type="match status" value="1"/>
</dbReference>
<dbReference type="InterPro" id="IPR011944">
    <property type="entry name" value="Steroid_delta5-4_isomerase"/>
</dbReference>
<evidence type="ECO:0000313" key="2">
    <source>
        <dbReference type="EMBL" id="SDF05973.1"/>
    </source>
</evidence>
<reference evidence="3" key="1">
    <citation type="submission" date="2016-10" db="EMBL/GenBank/DDBJ databases">
        <authorList>
            <person name="Varghese N."/>
            <person name="Submissions S."/>
        </authorList>
    </citation>
    <scope>NUCLEOTIDE SEQUENCE [LARGE SCALE GENOMIC DNA]</scope>
    <source>
        <strain evidence="3">DSM 44268</strain>
    </source>
</reference>
<dbReference type="InterPro" id="IPR032710">
    <property type="entry name" value="NTF2-like_dom_sf"/>
</dbReference>
<dbReference type="SUPFAM" id="SSF54427">
    <property type="entry name" value="NTF2-like"/>
    <property type="match status" value="1"/>
</dbReference>
<dbReference type="RefSeq" id="WP_091764185.1">
    <property type="nucleotide sequence ID" value="NZ_FNBT01000001.1"/>
</dbReference>
<name>A0A1G7I064_9ACTN</name>
<dbReference type="Pfam" id="PF13474">
    <property type="entry name" value="SnoaL_3"/>
    <property type="match status" value="1"/>
</dbReference>
<dbReference type="OrthoDB" id="9812295at2"/>
<evidence type="ECO:0000259" key="1">
    <source>
        <dbReference type="Pfam" id="PF13474"/>
    </source>
</evidence>
<dbReference type="STRING" id="1550231.SAMN05660662_0922"/>
<keyword evidence="3" id="KW-1185">Reference proteome</keyword>
<accession>A0A1G7I064</accession>
<dbReference type="AlphaFoldDB" id="A0A1G7I064"/>
<dbReference type="EMBL" id="FNBT01000001">
    <property type="protein sequence ID" value="SDF05973.1"/>
    <property type="molecule type" value="Genomic_DNA"/>
</dbReference>
<dbReference type="InterPro" id="IPR037401">
    <property type="entry name" value="SnoaL-like"/>
</dbReference>
<organism evidence="2 3">
    <name type="scientific">Blastococcus aurantiacus</name>
    <dbReference type="NCBI Taxonomy" id="1550231"/>
    <lineage>
        <taxon>Bacteria</taxon>
        <taxon>Bacillati</taxon>
        <taxon>Actinomycetota</taxon>
        <taxon>Actinomycetes</taxon>
        <taxon>Geodermatophilales</taxon>
        <taxon>Geodermatophilaceae</taxon>
        <taxon>Blastococcus</taxon>
    </lineage>
</organism>
<evidence type="ECO:0000313" key="3">
    <source>
        <dbReference type="Proteomes" id="UP000199406"/>
    </source>
</evidence>
<sequence>MAAPTGPETIRALIEDWVQAVNAADLDGVCARRTDDVVLMDVPPPEEGVRGIDAYRVAWSPFLEYVRSGAVFELADLRVEAGEDVAWAWALLRCGTADELAARPERRLRLSVGLRAKDGAWQVAHEHHSFTGT</sequence>
<feature type="domain" description="SnoaL-like" evidence="1">
    <location>
        <begin position="10"/>
        <end position="130"/>
    </location>
</feature>
<dbReference type="Gene3D" id="3.10.450.50">
    <property type="match status" value="1"/>
</dbReference>
<protein>
    <recommendedName>
        <fullName evidence="1">SnoaL-like domain-containing protein</fullName>
    </recommendedName>
</protein>
<proteinExistence type="predicted"/>
<dbReference type="Proteomes" id="UP000199406">
    <property type="component" value="Unassembled WGS sequence"/>
</dbReference>